<sequence>MAKRFSQECFQGLRTRRGADGGRLAHTVLGFQVLAVIVFTLCWNPLDFFIYRAGGSAIQEGAALYLERQGGLFFTYTPFAALSFAPLSWLPLVPARVLWNVASVAAFALAGREMLRLVGVRFTLWIVVGGLMLEPVWHTLFLGQINLFLLALVLHDLRRAAEGRSAGSAVGIGVGVATAIKLTPGVFVVLLLFAGKVRAAVTAAITFAVCTALGALASPGASWLYWREIFYDTTRVGVPGRRGDWPGAVAATGVTSLVVSPISWSHHWVWALPALVVLARSASWLCRLLLGASVSVFVLSPMWWVPREVSPFVTNAYLVTGLGLLTWLAWRSRQEGELAAGVPAHQHLERGRGLVERERPGDRYLEPPGTGEVDERLPHTIPEVLALRGVPTDREKPVPLGAGPGGDGDDTAPVLHQSQ</sequence>
<comment type="caution">
    <text evidence="10">The sequence shown here is derived from an EMBL/GenBank/DDBJ whole genome shotgun (WGS) entry which is preliminary data.</text>
</comment>
<evidence type="ECO:0000256" key="3">
    <source>
        <dbReference type="ARBA" id="ARBA00022679"/>
    </source>
</evidence>
<dbReference type="InterPro" id="IPR018584">
    <property type="entry name" value="GT87"/>
</dbReference>
<evidence type="ECO:0000313" key="11">
    <source>
        <dbReference type="Proteomes" id="UP001235712"/>
    </source>
</evidence>
<evidence type="ECO:0000256" key="6">
    <source>
        <dbReference type="ARBA" id="ARBA00023136"/>
    </source>
</evidence>
<feature type="transmembrane region" description="Helical" evidence="9">
    <location>
        <begin position="200"/>
        <end position="226"/>
    </location>
</feature>
<feature type="transmembrane region" description="Helical" evidence="9">
    <location>
        <begin position="169"/>
        <end position="194"/>
    </location>
</feature>
<protein>
    <submittedName>
        <fullName evidence="10">Alpha-1,2-mannosyltransferase</fullName>
        <ecNumber evidence="10">2.4.1.-</ecNumber>
    </submittedName>
</protein>
<organism evidence="10 11">
    <name type="scientific">Kineosporia succinea</name>
    <dbReference type="NCBI Taxonomy" id="84632"/>
    <lineage>
        <taxon>Bacteria</taxon>
        <taxon>Bacillati</taxon>
        <taxon>Actinomycetota</taxon>
        <taxon>Actinomycetes</taxon>
        <taxon>Kineosporiales</taxon>
        <taxon>Kineosporiaceae</taxon>
        <taxon>Kineosporia</taxon>
    </lineage>
</organism>
<feature type="transmembrane region" description="Helical" evidence="9">
    <location>
        <begin position="312"/>
        <end position="330"/>
    </location>
</feature>
<name>A0ABT9P9Q4_9ACTN</name>
<dbReference type="Proteomes" id="UP001235712">
    <property type="component" value="Unassembled WGS sequence"/>
</dbReference>
<gene>
    <name evidence="10" type="ORF">J2S57_004951</name>
</gene>
<proteinExistence type="inferred from homology"/>
<comment type="similarity">
    <text evidence="7">Belongs to the glycosyltransferase 87 family.</text>
</comment>
<feature type="transmembrane region" description="Helical" evidence="9">
    <location>
        <begin position="139"/>
        <end position="157"/>
    </location>
</feature>
<dbReference type="EC" id="2.4.1.-" evidence="10"/>
<evidence type="ECO:0000313" key="10">
    <source>
        <dbReference type="EMBL" id="MDP9829202.1"/>
    </source>
</evidence>
<keyword evidence="5 9" id="KW-1133">Transmembrane helix</keyword>
<keyword evidence="2" id="KW-1003">Cell membrane</keyword>
<comment type="subcellular location">
    <subcellularLocation>
        <location evidence="1">Cell membrane</location>
        <topology evidence="1">Multi-pass membrane protein</topology>
    </subcellularLocation>
</comment>
<reference evidence="10 11" key="1">
    <citation type="submission" date="2023-07" db="EMBL/GenBank/DDBJ databases">
        <title>Sequencing the genomes of 1000 actinobacteria strains.</title>
        <authorList>
            <person name="Klenk H.-P."/>
        </authorList>
    </citation>
    <scope>NUCLEOTIDE SEQUENCE [LARGE SCALE GENOMIC DNA]</scope>
    <source>
        <strain evidence="10 11">DSM 44388</strain>
    </source>
</reference>
<feature type="region of interest" description="Disordered" evidence="8">
    <location>
        <begin position="358"/>
        <end position="419"/>
    </location>
</feature>
<evidence type="ECO:0000256" key="2">
    <source>
        <dbReference type="ARBA" id="ARBA00022475"/>
    </source>
</evidence>
<feature type="transmembrane region" description="Helical" evidence="9">
    <location>
        <begin position="73"/>
        <end position="93"/>
    </location>
</feature>
<keyword evidence="4 9" id="KW-0812">Transmembrane</keyword>
<evidence type="ECO:0000256" key="9">
    <source>
        <dbReference type="SAM" id="Phobius"/>
    </source>
</evidence>
<keyword evidence="10" id="KW-0328">Glycosyltransferase</keyword>
<evidence type="ECO:0000256" key="8">
    <source>
        <dbReference type="SAM" id="MobiDB-lite"/>
    </source>
</evidence>
<accession>A0ABT9P9Q4</accession>
<evidence type="ECO:0000256" key="7">
    <source>
        <dbReference type="ARBA" id="ARBA00024033"/>
    </source>
</evidence>
<keyword evidence="3 10" id="KW-0808">Transferase</keyword>
<dbReference type="GO" id="GO:0016757">
    <property type="term" value="F:glycosyltransferase activity"/>
    <property type="evidence" value="ECO:0007669"/>
    <property type="project" value="UniProtKB-KW"/>
</dbReference>
<dbReference type="Pfam" id="PF09594">
    <property type="entry name" value="GT87"/>
    <property type="match status" value="1"/>
</dbReference>
<evidence type="ECO:0000256" key="1">
    <source>
        <dbReference type="ARBA" id="ARBA00004651"/>
    </source>
</evidence>
<keyword evidence="6 9" id="KW-0472">Membrane</keyword>
<evidence type="ECO:0000256" key="5">
    <source>
        <dbReference type="ARBA" id="ARBA00022989"/>
    </source>
</evidence>
<evidence type="ECO:0000256" key="4">
    <source>
        <dbReference type="ARBA" id="ARBA00022692"/>
    </source>
</evidence>
<dbReference type="EMBL" id="JAUSQZ010000001">
    <property type="protein sequence ID" value="MDP9829202.1"/>
    <property type="molecule type" value="Genomic_DNA"/>
</dbReference>
<feature type="transmembrane region" description="Helical" evidence="9">
    <location>
        <begin position="288"/>
        <end position="306"/>
    </location>
</feature>
<feature type="transmembrane region" description="Helical" evidence="9">
    <location>
        <begin position="24"/>
        <end position="46"/>
    </location>
</feature>
<keyword evidence="11" id="KW-1185">Reference proteome</keyword>